<feature type="chain" id="PRO_5008582992" evidence="9">
    <location>
        <begin position="38"/>
        <end position="176"/>
    </location>
</feature>
<dbReference type="AlphaFoldDB" id="A0A1B6FQ22"/>
<keyword evidence="2" id="KW-0336">GPI-anchor</keyword>
<dbReference type="Pfam" id="PF17064">
    <property type="entry name" value="QVR"/>
    <property type="match status" value="1"/>
</dbReference>
<evidence type="ECO:0000256" key="7">
    <source>
        <dbReference type="ARBA" id="ARBA00023180"/>
    </source>
</evidence>
<keyword evidence="7" id="KW-0325">Glycoprotein</keyword>
<dbReference type="GO" id="GO:0032222">
    <property type="term" value="P:regulation of synaptic transmission, cholinergic"/>
    <property type="evidence" value="ECO:0007669"/>
    <property type="project" value="InterPro"/>
</dbReference>
<feature type="signal peptide" evidence="9">
    <location>
        <begin position="1"/>
        <end position="37"/>
    </location>
</feature>
<evidence type="ECO:0000256" key="2">
    <source>
        <dbReference type="ARBA" id="ARBA00022622"/>
    </source>
</evidence>
<keyword evidence="5" id="KW-1133">Transmembrane helix</keyword>
<name>A0A1B6FQ22_9HEMI</name>
<dbReference type="GO" id="GO:0098552">
    <property type="term" value="C:side of membrane"/>
    <property type="evidence" value="ECO:0007669"/>
    <property type="project" value="UniProtKB-KW"/>
</dbReference>
<proteinExistence type="predicted"/>
<evidence type="ECO:0000256" key="1">
    <source>
        <dbReference type="ARBA" id="ARBA00004589"/>
    </source>
</evidence>
<evidence type="ECO:0000256" key="4">
    <source>
        <dbReference type="ARBA" id="ARBA00022729"/>
    </source>
</evidence>
<evidence type="ECO:0000256" key="3">
    <source>
        <dbReference type="ARBA" id="ARBA00022692"/>
    </source>
</evidence>
<dbReference type="InterPro" id="IPR050975">
    <property type="entry name" value="Sleep_regulator"/>
</dbReference>
<dbReference type="EMBL" id="GECZ01017467">
    <property type="protein sequence ID" value="JAS52302.1"/>
    <property type="molecule type" value="Transcribed_RNA"/>
</dbReference>
<organism evidence="10">
    <name type="scientific">Cuerna arida</name>
    <dbReference type="NCBI Taxonomy" id="1464854"/>
    <lineage>
        <taxon>Eukaryota</taxon>
        <taxon>Metazoa</taxon>
        <taxon>Ecdysozoa</taxon>
        <taxon>Arthropoda</taxon>
        <taxon>Hexapoda</taxon>
        <taxon>Insecta</taxon>
        <taxon>Pterygota</taxon>
        <taxon>Neoptera</taxon>
        <taxon>Paraneoptera</taxon>
        <taxon>Hemiptera</taxon>
        <taxon>Auchenorrhyncha</taxon>
        <taxon>Membracoidea</taxon>
        <taxon>Cicadellidae</taxon>
        <taxon>Cicadellinae</taxon>
        <taxon>Proconiini</taxon>
        <taxon>Cuerna</taxon>
    </lineage>
</organism>
<evidence type="ECO:0000256" key="5">
    <source>
        <dbReference type="ARBA" id="ARBA00022989"/>
    </source>
</evidence>
<reference evidence="10" key="1">
    <citation type="submission" date="2015-11" db="EMBL/GenBank/DDBJ databases">
        <title>De novo transcriptome assembly of four potential Pierce s Disease insect vectors from Arizona vineyards.</title>
        <authorList>
            <person name="Tassone E.E."/>
        </authorList>
    </citation>
    <scope>NUCLEOTIDE SEQUENCE</scope>
</reference>
<dbReference type="GO" id="GO:0030431">
    <property type="term" value="P:sleep"/>
    <property type="evidence" value="ECO:0007669"/>
    <property type="project" value="InterPro"/>
</dbReference>
<comment type="subcellular location">
    <subcellularLocation>
        <location evidence="1">Membrane</location>
        <topology evidence="1">Lipid-anchor</topology>
        <topology evidence="1">GPI-anchor</topology>
    </subcellularLocation>
</comment>
<accession>A0A1B6FQ22</accession>
<evidence type="ECO:0000313" key="10">
    <source>
        <dbReference type="EMBL" id="JAS52302.1"/>
    </source>
</evidence>
<keyword evidence="8" id="KW-0449">Lipoprotein</keyword>
<evidence type="ECO:0000256" key="6">
    <source>
        <dbReference type="ARBA" id="ARBA00023136"/>
    </source>
</evidence>
<keyword evidence="4 9" id="KW-0732">Signal</keyword>
<dbReference type="PANTHER" id="PTHR33562">
    <property type="entry name" value="ATILLA, ISOFORM B-RELATED-RELATED"/>
    <property type="match status" value="1"/>
</dbReference>
<sequence length="176" mass="18645">MLIGSASNRLDPPFTNIWRKIASVIAVLALCLYQGDALECHQCVSSTNPKCGDPFDTNLKPSECTLNIFDFLKGADSILSALGNAVASDKHPEKLDDNPDITCYKAVTASGSSDEQKIIFRGCCPSGEYSMCKLLKSNESFCETCTSDGCNGASGVSPNSLLALLAVAVTALLVRL</sequence>
<evidence type="ECO:0000256" key="9">
    <source>
        <dbReference type="SAM" id="SignalP"/>
    </source>
</evidence>
<gene>
    <name evidence="10" type="ORF">g.24498</name>
</gene>
<keyword evidence="3" id="KW-0812">Transmembrane</keyword>
<evidence type="ECO:0000256" key="8">
    <source>
        <dbReference type="ARBA" id="ARBA00023288"/>
    </source>
</evidence>
<keyword evidence="6" id="KW-0472">Membrane</keyword>
<protein>
    <submittedName>
        <fullName evidence="10">Uncharacterized protein</fullName>
    </submittedName>
</protein>
<dbReference type="InterPro" id="IPR031424">
    <property type="entry name" value="QVR-like"/>
</dbReference>